<evidence type="ECO:0000313" key="2">
    <source>
        <dbReference type="Proteomes" id="UP001179280"/>
    </source>
</evidence>
<protein>
    <submittedName>
        <fullName evidence="1">Uncharacterized protein YuzB (UPF0349 family)</fullName>
    </submittedName>
</protein>
<name>A0ABS2T0A4_9BACI</name>
<gene>
    <name evidence="1" type="ORF">JOC54_004518</name>
</gene>
<proteinExistence type="predicted"/>
<comment type="caution">
    <text evidence="1">The sequence shown here is derived from an EMBL/GenBank/DDBJ whole genome shotgun (WGS) entry which is preliminary data.</text>
</comment>
<dbReference type="InterPro" id="IPR009910">
    <property type="entry name" value="DUF1450"/>
</dbReference>
<evidence type="ECO:0000313" key="1">
    <source>
        <dbReference type="EMBL" id="MBM7841217.1"/>
    </source>
</evidence>
<keyword evidence="2" id="KW-1185">Reference proteome</keyword>
<sequence length="83" mass="9248">MGIIVVEICDGSLINQIDVESILENEYPEVAVMMNECLSSCGLCAVRPYAMVNGKKIFAETPEACLEKIKHRIDLELALYKLD</sequence>
<dbReference type="RefSeq" id="WP_035421181.1">
    <property type="nucleotide sequence ID" value="NZ_JAFBCV010000025.1"/>
</dbReference>
<accession>A0ABS2T0A4</accession>
<dbReference type="Proteomes" id="UP001179280">
    <property type="component" value="Unassembled WGS sequence"/>
</dbReference>
<reference evidence="1" key="1">
    <citation type="submission" date="2021-01" db="EMBL/GenBank/DDBJ databases">
        <title>Genomic Encyclopedia of Type Strains, Phase IV (KMG-IV): sequencing the most valuable type-strain genomes for metagenomic binning, comparative biology and taxonomic classification.</title>
        <authorList>
            <person name="Goeker M."/>
        </authorList>
    </citation>
    <scope>NUCLEOTIDE SEQUENCE</scope>
    <source>
        <strain evidence="1">DSM 21943</strain>
    </source>
</reference>
<dbReference type="EMBL" id="JAFBCV010000025">
    <property type="protein sequence ID" value="MBM7841217.1"/>
    <property type="molecule type" value="Genomic_DNA"/>
</dbReference>
<dbReference type="Pfam" id="PF07293">
    <property type="entry name" value="DUF1450"/>
    <property type="match status" value="1"/>
</dbReference>
<organism evidence="1 2">
    <name type="scientific">Shouchella xiaoxiensis</name>
    <dbReference type="NCBI Taxonomy" id="766895"/>
    <lineage>
        <taxon>Bacteria</taxon>
        <taxon>Bacillati</taxon>
        <taxon>Bacillota</taxon>
        <taxon>Bacilli</taxon>
        <taxon>Bacillales</taxon>
        <taxon>Bacillaceae</taxon>
        <taxon>Shouchella</taxon>
    </lineage>
</organism>